<evidence type="ECO:0000256" key="2">
    <source>
        <dbReference type="ARBA" id="ARBA00004286"/>
    </source>
</evidence>
<evidence type="ECO:0000256" key="5">
    <source>
        <dbReference type="ARBA" id="ARBA00022618"/>
    </source>
</evidence>
<dbReference type="GO" id="GO:0016887">
    <property type="term" value="F:ATP hydrolysis activity"/>
    <property type="evidence" value="ECO:0007669"/>
    <property type="project" value="InterPro"/>
</dbReference>
<evidence type="ECO:0000256" key="11">
    <source>
        <dbReference type="SAM" id="Coils"/>
    </source>
</evidence>
<organism evidence="14 15">
    <name type="scientific">Brettanomyces naardenensis</name>
    <name type="common">Yeast</name>
    <dbReference type="NCBI Taxonomy" id="13370"/>
    <lineage>
        <taxon>Eukaryota</taxon>
        <taxon>Fungi</taxon>
        <taxon>Dikarya</taxon>
        <taxon>Ascomycota</taxon>
        <taxon>Saccharomycotina</taxon>
        <taxon>Pichiomycetes</taxon>
        <taxon>Pichiales</taxon>
        <taxon>Pichiaceae</taxon>
        <taxon>Brettanomyces</taxon>
    </lineage>
</organism>
<evidence type="ECO:0000259" key="13">
    <source>
        <dbReference type="SMART" id="SM00968"/>
    </source>
</evidence>
<evidence type="ECO:0000256" key="9">
    <source>
        <dbReference type="ARBA" id="ARBA00023306"/>
    </source>
</evidence>
<dbReference type="Pfam" id="PF06470">
    <property type="entry name" value="SMC_hinge"/>
    <property type="match status" value="1"/>
</dbReference>
<keyword evidence="7 11" id="KW-0175">Coiled coil</keyword>
<dbReference type="GO" id="GO:0051301">
    <property type="term" value="P:cell division"/>
    <property type="evidence" value="ECO:0007669"/>
    <property type="project" value="UniProtKB-KW"/>
</dbReference>
<accession>A0A448YMT6</accession>
<dbReference type="SUPFAM" id="SSF75553">
    <property type="entry name" value="Smc hinge domain"/>
    <property type="match status" value="1"/>
</dbReference>
<dbReference type="GO" id="GO:0005524">
    <property type="term" value="F:ATP binding"/>
    <property type="evidence" value="ECO:0007669"/>
    <property type="project" value="InterPro"/>
</dbReference>
<evidence type="ECO:0000256" key="12">
    <source>
        <dbReference type="SAM" id="MobiDB-lite"/>
    </source>
</evidence>
<dbReference type="STRING" id="13370.A0A448YMT6"/>
<comment type="subcellular location">
    <subcellularLocation>
        <location evidence="2">Chromosome</location>
    </subcellularLocation>
    <subcellularLocation>
        <location evidence="1 10">Nucleus</location>
    </subcellularLocation>
</comment>
<dbReference type="PANTHER" id="PTHR18937">
    <property type="entry name" value="STRUCTURAL MAINTENANCE OF CHROMOSOMES SMC FAMILY MEMBER"/>
    <property type="match status" value="1"/>
</dbReference>
<dbReference type="InterPro" id="IPR027417">
    <property type="entry name" value="P-loop_NTPase"/>
</dbReference>
<reference evidence="14 15" key="1">
    <citation type="submission" date="2018-12" db="EMBL/GenBank/DDBJ databases">
        <authorList>
            <person name="Tiukova I."/>
            <person name="Dainat J."/>
        </authorList>
    </citation>
    <scope>NUCLEOTIDE SEQUENCE [LARGE SCALE GENOMIC DNA]</scope>
</reference>
<dbReference type="InterPro" id="IPR036277">
    <property type="entry name" value="SMC_hinge_sf"/>
</dbReference>
<dbReference type="GO" id="GO:0007062">
    <property type="term" value="P:sister chromatid cohesion"/>
    <property type="evidence" value="ECO:0007669"/>
    <property type="project" value="InterPro"/>
</dbReference>
<dbReference type="Pfam" id="PF02463">
    <property type="entry name" value="SMC_N"/>
    <property type="match status" value="1"/>
</dbReference>
<name>A0A448YMT6_BRENA</name>
<feature type="coiled-coil region" evidence="11">
    <location>
        <begin position="1000"/>
        <end position="1054"/>
    </location>
</feature>
<dbReference type="SUPFAM" id="SSF52540">
    <property type="entry name" value="P-loop containing nucleoside triphosphate hydrolases"/>
    <property type="match status" value="1"/>
</dbReference>
<evidence type="ECO:0000256" key="1">
    <source>
        <dbReference type="ARBA" id="ARBA00004123"/>
    </source>
</evidence>
<dbReference type="Gene3D" id="3.30.70.1620">
    <property type="match status" value="1"/>
</dbReference>
<comment type="similarity">
    <text evidence="3">Belongs to the SMC family. SMC1 subfamily.</text>
</comment>
<feature type="coiled-coil region" evidence="11">
    <location>
        <begin position="436"/>
        <end position="525"/>
    </location>
</feature>
<dbReference type="InterPro" id="IPR028468">
    <property type="entry name" value="Smc1_ABC"/>
</dbReference>
<feature type="domain" description="SMC hinge" evidence="13">
    <location>
        <begin position="527"/>
        <end position="643"/>
    </location>
</feature>
<feature type="coiled-coil region" evidence="11">
    <location>
        <begin position="683"/>
        <end position="765"/>
    </location>
</feature>
<feature type="compositionally biased region" description="Polar residues" evidence="12">
    <location>
        <begin position="345"/>
        <end position="354"/>
    </location>
</feature>
<dbReference type="EMBL" id="CAACVR010000021">
    <property type="protein sequence ID" value="VEU22220.1"/>
    <property type="molecule type" value="Genomic_DNA"/>
</dbReference>
<feature type="region of interest" description="Disordered" evidence="12">
    <location>
        <begin position="336"/>
        <end position="356"/>
    </location>
</feature>
<keyword evidence="6" id="KW-0498">Mitosis</keyword>
<keyword evidence="9" id="KW-0131">Cell cycle</keyword>
<dbReference type="PANTHER" id="PTHR18937:SF12">
    <property type="entry name" value="STRUCTURAL MAINTENANCE OF CHROMOSOMES PROTEIN"/>
    <property type="match status" value="1"/>
</dbReference>
<protein>
    <recommendedName>
        <fullName evidence="10">Structural maintenance of chromosomes protein</fullName>
    </recommendedName>
</protein>
<dbReference type="GO" id="GO:0005634">
    <property type="term" value="C:nucleus"/>
    <property type="evidence" value="ECO:0007669"/>
    <property type="project" value="UniProtKB-SubCell"/>
</dbReference>
<dbReference type="Gene3D" id="1.20.1060.20">
    <property type="match status" value="1"/>
</dbReference>
<proteinExistence type="inferred from homology"/>
<dbReference type="GO" id="GO:0007059">
    <property type="term" value="P:chromosome segregation"/>
    <property type="evidence" value="ECO:0007669"/>
    <property type="project" value="UniProtKB-ARBA"/>
</dbReference>
<feature type="compositionally biased region" description="Acidic residues" evidence="12">
    <location>
        <begin position="73"/>
        <end position="85"/>
    </location>
</feature>
<evidence type="ECO:0000256" key="4">
    <source>
        <dbReference type="ARBA" id="ARBA00022454"/>
    </source>
</evidence>
<keyword evidence="15" id="KW-1185">Reference proteome</keyword>
<dbReference type="OrthoDB" id="5575062at2759"/>
<evidence type="ECO:0000313" key="14">
    <source>
        <dbReference type="EMBL" id="VEU22220.1"/>
    </source>
</evidence>
<dbReference type="FunCoup" id="A0A448YMT6">
    <property type="interactions" value="745"/>
</dbReference>
<evidence type="ECO:0000256" key="6">
    <source>
        <dbReference type="ARBA" id="ARBA00022776"/>
    </source>
</evidence>
<dbReference type="Proteomes" id="UP000290900">
    <property type="component" value="Unassembled WGS sequence"/>
</dbReference>
<evidence type="ECO:0000256" key="10">
    <source>
        <dbReference type="PIRNR" id="PIRNR005719"/>
    </source>
</evidence>
<keyword evidence="8 10" id="KW-0539">Nucleus</keyword>
<dbReference type="InterPro" id="IPR010935">
    <property type="entry name" value="SMC_hinge"/>
</dbReference>
<feature type="coiled-coil region" evidence="11">
    <location>
        <begin position="257"/>
        <end position="284"/>
    </location>
</feature>
<gene>
    <name evidence="14" type="ORF">BRENAR_LOCUS2952</name>
</gene>
<dbReference type="Gene3D" id="3.40.50.300">
    <property type="entry name" value="P-loop containing nucleotide triphosphate hydrolases"/>
    <property type="match status" value="2"/>
</dbReference>
<keyword evidence="4" id="KW-0158">Chromosome</keyword>
<dbReference type="AlphaFoldDB" id="A0A448YMT6"/>
<dbReference type="InterPro" id="IPR024704">
    <property type="entry name" value="SMC"/>
</dbReference>
<evidence type="ECO:0000256" key="3">
    <source>
        <dbReference type="ARBA" id="ARBA00005597"/>
    </source>
</evidence>
<feature type="coiled-coil region" evidence="11">
    <location>
        <begin position="812"/>
        <end position="916"/>
    </location>
</feature>
<dbReference type="InParanoid" id="A0A448YMT6"/>
<dbReference type="InterPro" id="IPR003395">
    <property type="entry name" value="RecF/RecN/SMC_N"/>
</dbReference>
<sequence length="1235" mass="141660">MGRLVGLELHNFKSYKGTSLVGFGTSNFTSIIGPNGSGKSNMMDAISFVLGVRSSHLRSTQLKDLIYRGRIDDEQEGEENEEGEDDRNPSSAYVMAIYEKSNGEVLKLKREISPNGSSEYRINSQQVTASQYAEVLKEENILIKAKNFLVFQGDVEKIASQSSETLTTLIETISGSIEYKKEYDELADVREKAHDETALRNTKRRALKEELHQFKKQCREVDEFDQKTERLADAVQAKYLSKLYFNDKDLKDVQKALKGGRTEANKLKSRISKKEKELREFIRSGSNGHSGHRDLEDRIEKDRSILSEKRMELIPIEAETSQVSKKVVEYRKRLETLEEERERQSSSVEGTGSQLHKIEKAFENYSRQLTEEAKKRDESEDLDPRAVEDYRELREKFLMKGGHIESKLADLNDEKDSTVSRQEDFKSQRELIDTRLQKLELGKSDIKNKYEDIKSQINIITTSVSGKKRELNSLRASRDAIEQEEFVTNTTLKEVLLRLNELGSLKRENSREKRLRENCATLKRLFPGVHGLLSDVCRPKQRKYELAVSTAMGRSLDAIIVTNLSTAAECIEYLREQRAGSASFIPLDTIAAKPVGQQYRSIATTVRPAIDVVQYEPEYERAVQYACGDSLVCDSLEIAKAVRWERNIEVKVVALDGTLIQRSGIMTGGQTEKPNDKWDKAELNSLLSRKQELKGKLVELEQKKPSELLDRNLLNDLDRLENELPALKGSKQDLQRAINDADAEIRNQNRLLRELDEEAEKFKADIVNPLEERIQQTEVELELVQGTIYSDFCEKYGFHDIRHYEEKYGNQSRQTSKETAKFQKEIQRLRNRLQFEQGRLQEYDERTGKLREDEKKFALDSSELEAKKDKIESEIDHLESELEVCQEEYDTLQSRIKETADESDELKSELHDLKLESTSVNKKIGNAEETLDKIKMDKLGILRNCKLENVSIPLSSGNLQDIPLEDNDDDENEEEKATRLQSILEQTKANYSGLDKKYRQGSADAKEKEIEEEIANLRSELSGMNPNMNARERLDEASERLNEADAEFSNCKQHEREVVTRFEEIKKKRYDAFMKAFDHISNQIDPVYKELTRSRISPLGGSAYLTLEDEDEPYLAGIRYHAMPPMKRFRDMDLLSGGEKTVAALALLFAVHSFHPSPFFVLDEVDSALDNANVRRVANYINEHASPDFQFIVISLKNQLFEKSDALVGIYRELSINSSKTLTLDLRKYPDTEIA</sequence>
<keyword evidence="5" id="KW-0132">Cell division</keyword>
<feature type="region of interest" description="Disordered" evidence="12">
    <location>
        <begin position="69"/>
        <end position="91"/>
    </location>
</feature>
<dbReference type="GO" id="GO:0003677">
    <property type="term" value="F:DNA binding"/>
    <property type="evidence" value="ECO:0007669"/>
    <property type="project" value="TreeGrafter"/>
</dbReference>
<dbReference type="GO" id="GO:0008278">
    <property type="term" value="C:cohesin complex"/>
    <property type="evidence" value="ECO:0007669"/>
    <property type="project" value="InterPro"/>
</dbReference>
<dbReference type="CDD" id="cd03275">
    <property type="entry name" value="ABC_SMC1_euk"/>
    <property type="match status" value="2"/>
</dbReference>
<dbReference type="SMART" id="SM00968">
    <property type="entry name" value="SMC_hinge"/>
    <property type="match status" value="1"/>
</dbReference>
<evidence type="ECO:0000256" key="7">
    <source>
        <dbReference type="ARBA" id="ARBA00023054"/>
    </source>
</evidence>
<evidence type="ECO:0000256" key="8">
    <source>
        <dbReference type="ARBA" id="ARBA00023242"/>
    </source>
</evidence>
<evidence type="ECO:0000313" key="15">
    <source>
        <dbReference type="Proteomes" id="UP000290900"/>
    </source>
</evidence>
<dbReference type="PIRSF" id="PIRSF005719">
    <property type="entry name" value="SMC"/>
    <property type="match status" value="1"/>
</dbReference>
<dbReference type="SUPFAM" id="SSF57997">
    <property type="entry name" value="Tropomyosin"/>
    <property type="match status" value="1"/>
</dbReference>